<sequence>MQSGKQTWKHQSPSPGASSRVAPDRGRSHCCSLQSRGFFSIVWQRAIIQTDEDRLIDLKISSFFCFLFFLIFDERKECRKGPRMTSGGSSAERPGSS</sequence>
<protein>
    <submittedName>
        <fullName evidence="2">Uncharacterized protein</fullName>
    </submittedName>
</protein>
<evidence type="ECO:0000313" key="3">
    <source>
        <dbReference type="Proteomes" id="UP000693946"/>
    </source>
</evidence>
<name>A0AAV6QPK1_SOLSE</name>
<organism evidence="2 3">
    <name type="scientific">Solea senegalensis</name>
    <name type="common">Senegalese sole</name>
    <dbReference type="NCBI Taxonomy" id="28829"/>
    <lineage>
        <taxon>Eukaryota</taxon>
        <taxon>Metazoa</taxon>
        <taxon>Chordata</taxon>
        <taxon>Craniata</taxon>
        <taxon>Vertebrata</taxon>
        <taxon>Euteleostomi</taxon>
        <taxon>Actinopterygii</taxon>
        <taxon>Neopterygii</taxon>
        <taxon>Teleostei</taxon>
        <taxon>Neoteleostei</taxon>
        <taxon>Acanthomorphata</taxon>
        <taxon>Carangaria</taxon>
        <taxon>Pleuronectiformes</taxon>
        <taxon>Pleuronectoidei</taxon>
        <taxon>Soleidae</taxon>
        <taxon>Solea</taxon>
    </lineage>
</organism>
<accession>A0AAV6QPK1</accession>
<evidence type="ECO:0000256" key="1">
    <source>
        <dbReference type="SAM" id="MobiDB-lite"/>
    </source>
</evidence>
<reference evidence="2 3" key="1">
    <citation type="journal article" date="2021" name="Sci. Rep.">
        <title>Chromosome anchoring in Senegalese sole (Solea senegalensis) reveals sex-associated markers and genome rearrangements in flatfish.</title>
        <authorList>
            <person name="Guerrero-Cozar I."/>
            <person name="Gomez-Garrido J."/>
            <person name="Berbel C."/>
            <person name="Martinez-Blanch J.F."/>
            <person name="Alioto T."/>
            <person name="Claros M.G."/>
            <person name="Gagnaire P.A."/>
            <person name="Manchado M."/>
        </authorList>
    </citation>
    <scope>NUCLEOTIDE SEQUENCE [LARGE SCALE GENOMIC DNA]</scope>
    <source>
        <strain evidence="2">Sse05_10M</strain>
    </source>
</reference>
<dbReference type="AlphaFoldDB" id="A0AAV6QPK1"/>
<proteinExistence type="predicted"/>
<comment type="caution">
    <text evidence="2">The sequence shown here is derived from an EMBL/GenBank/DDBJ whole genome shotgun (WGS) entry which is preliminary data.</text>
</comment>
<keyword evidence="3" id="KW-1185">Reference proteome</keyword>
<dbReference type="EMBL" id="JAGKHQ010000016">
    <property type="protein sequence ID" value="KAG7493980.1"/>
    <property type="molecule type" value="Genomic_DNA"/>
</dbReference>
<dbReference type="Proteomes" id="UP000693946">
    <property type="component" value="Linkage Group LG4"/>
</dbReference>
<feature type="region of interest" description="Disordered" evidence="1">
    <location>
        <begin position="1"/>
        <end position="26"/>
    </location>
</feature>
<feature type="compositionally biased region" description="Polar residues" evidence="1">
    <location>
        <begin position="1"/>
        <end position="17"/>
    </location>
</feature>
<evidence type="ECO:0000313" key="2">
    <source>
        <dbReference type="EMBL" id="KAG7493980.1"/>
    </source>
</evidence>
<gene>
    <name evidence="2" type="ORF">JOB18_020241</name>
</gene>